<dbReference type="Gene3D" id="1.25.40.10">
    <property type="entry name" value="Tetratricopeptide repeat domain"/>
    <property type="match status" value="1"/>
</dbReference>
<dbReference type="STRING" id="5762.D2VX37"/>
<feature type="region of interest" description="Disordered" evidence="1">
    <location>
        <begin position="786"/>
        <end position="837"/>
    </location>
</feature>
<dbReference type="Pfam" id="PF01575">
    <property type="entry name" value="MaoC_dehydratas"/>
    <property type="match status" value="1"/>
</dbReference>
<dbReference type="AlphaFoldDB" id="D2VX37"/>
<dbReference type="OrthoDB" id="424777at2759"/>
<dbReference type="VEuPathDB" id="AmoebaDB:NAEGRDRAFT_81551"/>
<dbReference type="eggNOG" id="KOG1206">
    <property type="taxonomic scope" value="Eukaryota"/>
</dbReference>
<feature type="compositionally biased region" description="Basic and acidic residues" evidence="1">
    <location>
        <begin position="786"/>
        <end position="822"/>
    </location>
</feature>
<dbReference type="InterPro" id="IPR002885">
    <property type="entry name" value="PPR_rpt"/>
</dbReference>
<gene>
    <name evidence="3" type="ORF">NAEGRDRAFT_81551</name>
</gene>
<evidence type="ECO:0000256" key="1">
    <source>
        <dbReference type="SAM" id="MobiDB-lite"/>
    </source>
</evidence>
<dbReference type="InterPro" id="IPR013906">
    <property type="entry name" value="eIF3j"/>
</dbReference>
<dbReference type="CDD" id="cd03449">
    <property type="entry name" value="R_hydratase"/>
    <property type="match status" value="1"/>
</dbReference>
<reference evidence="3 4" key="1">
    <citation type="journal article" date="2010" name="Cell">
        <title>The genome of Naegleria gruberi illuminates early eukaryotic versatility.</title>
        <authorList>
            <person name="Fritz-Laylin L.K."/>
            <person name="Prochnik S.E."/>
            <person name="Ginger M.L."/>
            <person name="Dacks J.B."/>
            <person name="Carpenter M.L."/>
            <person name="Field M.C."/>
            <person name="Kuo A."/>
            <person name="Paredez A."/>
            <person name="Chapman J."/>
            <person name="Pham J."/>
            <person name="Shu S."/>
            <person name="Neupane R."/>
            <person name="Cipriano M."/>
            <person name="Mancuso J."/>
            <person name="Tu H."/>
            <person name="Salamov A."/>
            <person name="Lindquist E."/>
            <person name="Shapiro H."/>
            <person name="Lucas S."/>
            <person name="Grigoriev I.V."/>
            <person name="Cande W.Z."/>
            <person name="Fulton C."/>
            <person name="Rokhsar D.S."/>
            <person name="Dawson S.C."/>
        </authorList>
    </citation>
    <scope>NUCLEOTIDE SEQUENCE [LARGE SCALE GENOMIC DNA]</scope>
    <source>
        <strain evidence="3 4">NEG-M</strain>
    </source>
</reference>
<organism evidence="4">
    <name type="scientific">Naegleria gruberi</name>
    <name type="common">Amoeba</name>
    <dbReference type="NCBI Taxonomy" id="5762"/>
    <lineage>
        <taxon>Eukaryota</taxon>
        <taxon>Discoba</taxon>
        <taxon>Heterolobosea</taxon>
        <taxon>Tetramitia</taxon>
        <taxon>Eutetramitia</taxon>
        <taxon>Vahlkampfiidae</taxon>
        <taxon>Naegleria</taxon>
    </lineage>
</organism>
<protein>
    <submittedName>
        <fullName evidence="3">Predicted protein</fullName>
    </submittedName>
</protein>
<dbReference type="SUPFAM" id="SSF54637">
    <property type="entry name" value="Thioesterase/thiol ester dehydrase-isomerase"/>
    <property type="match status" value="1"/>
</dbReference>
<feature type="region of interest" description="Disordered" evidence="1">
    <location>
        <begin position="931"/>
        <end position="985"/>
    </location>
</feature>
<accession>D2VX37</accession>
<keyword evidence="4" id="KW-1185">Reference proteome</keyword>
<dbReference type="GeneID" id="8858061"/>
<dbReference type="Pfam" id="PF13812">
    <property type="entry name" value="PPR_3"/>
    <property type="match status" value="1"/>
</dbReference>
<dbReference type="GO" id="GO:0019171">
    <property type="term" value="F:(3R)-hydroxyacyl-[acyl-carrier-protein] dehydratase activity"/>
    <property type="evidence" value="ECO:0007669"/>
    <property type="project" value="TreeGrafter"/>
</dbReference>
<proteinExistence type="predicted"/>
<dbReference type="InterPro" id="IPR011990">
    <property type="entry name" value="TPR-like_helical_dom_sf"/>
</dbReference>
<dbReference type="InterPro" id="IPR002539">
    <property type="entry name" value="MaoC-like_dom"/>
</dbReference>
<name>D2VX37_NAEGR</name>
<dbReference type="GO" id="GO:0003743">
    <property type="term" value="F:translation initiation factor activity"/>
    <property type="evidence" value="ECO:0007669"/>
    <property type="project" value="InterPro"/>
</dbReference>
<dbReference type="KEGG" id="ngr:NAEGRDRAFT_81551"/>
<dbReference type="Gene3D" id="1.10.246.60">
    <property type="entry name" value="Eukaryotic translation initiation factor 3 like domains"/>
    <property type="match status" value="1"/>
</dbReference>
<dbReference type="Gene3D" id="3.10.129.10">
    <property type="entry name" value="Hotdog Thioesterase"/>
    <property type="match status" value="1"/>
</dbReference>
<sequence>MLANMKILARPKIKATPSIISLLPLNQQRHLSNWTHRPTKDFEKENIIGKASHARRQKEKKFYKWTVNPSVTRKEIQEHNAKVNAPGTKKEQVVSTRNKQYIDEIYAAAKQHNPKAAIEAYHRCSHGLDIRVYSAIIKSMENDANHIGDAFQVYNDMKKGGKKGNVATFTHLLNVCITANHLTRALYVMKEMMLYATIGQKSISQATSFFKKLIRLCYINNEPGRAVAVYDCMRNAKAGEFKPEEQVTNEISFEYIRRVISEEIKIPKESEELKEFWIAMNKAKRPSFTTQASPMLPSSSNKSFGIAGKSEQRATFEAELRKLKRLTEVDEEVSRENKALDFDEYGLSTRDHLELRSITLNTPMLANDQSDVDQSLRQSYKTAAFEFSHVFYSTLFNDNNYTPVDVYSTHTETLAEQYGTLLKNNGLSEKEIKLEVDSFKAFAEAHYEVIEQHLSEDGTITFTNEYLNALIDAMENNWTPAYKHDHQIMSMIPTVAGASANDSAILLSQPMKTLMDKFVEAESLQELDPVLDEYKSEMNKITRYVNRKVDWQPVVLGVDGRPFFPSEDIISIDEVTTETIERAKQAYIDSIKDEEVKKQIKEEFYDYIHLVWIDGKGRVVEGIRDSASMQRSFNSQDVSDFAKLSGDYNPLHFDADFAKIHGMFKDRIVHGVLVSSLISNLAGTVLPGAGSIYMSQELKFLKPVYIDQEITVSVQIKEALSTKKSGNKKVIFILDTEIRDSSNKDLLANLSWEDAEIDDKPFSSTQTTAGDDDWEDFDLDAVEKKQQEELKKKQEQLAEAERQEKLKKQQQKEQKSNKKAETRTTSSGNAPTGDKKVEGMYLDYMEKKTSYDEAEALIGGAGSEFAKPKIDLLSPKTEKEFNEFGVLVADKLLEFEDSKFYLDLVKRIVEEATINWDSAQLRELTKHVTNVSNKRMEEEKERKAGGKKKKKTVNIERDLSASADPFSDLGDGTGGRTKYDDDDFM</sequence>
<dbReference type="RefSeq" id="XP_002671297.1">
    <property type="nucleotide sequence ID" value="XM_002671251.1"/>
</dbReference>
<dbReference type="InParanoid" id="D2VX37"/>
<dbReference type="GO" id="GO:0006633">
    <property type="term" value="P:fatty acid biosynthetic process"/>
    <property type="evidence" value="ECO:0007669"/>
    <property type="project" value="TreeGrafter"/>
</dbReference>
<dbReference type="PANTHER" id="PTHR43437:SF3">
    <property type="entry name" value="HYDROXYACYL-THIOESTER DEHYDRATASE TYPE 2, MITOCHONDRIAL"/>
    <property type="match status" value="1"/>
</dbReference>
<evidence type="ECO:0000313" key="4">
    <source>
        <dbReference type="Proteomes" id="UP000006671"/>
    </source>
</evidence>
<evidence type="ECO:0000259" key="2">
    <source>
        <dbReference type="Pfam" id="PF01575"/>
    </source>
</evidence>
<dbReference type="InterPro" id="IPR023194">
    <property type="entry name" value="eIF3-like_dom_sf"/>
</dbReference>
<feature type="domain" description="MaoC-like" evidence="2">
    <location>
        <begin position="631"/>
        <end position="726"/>
    </location>
</feature>
<dbReference type="PANTHER" id="PTHR43437">
    <property type="entry name" value="HYDROXYACYL-THIOESTER DEHYDRATASE TYPE 2, MITOCHONDRIAL-RELATED"/>
    <property type="match status" value="1"/>
</dbReference>
<evidence type="ECO:0000313" key="3">
    <source>
        <dbReference type="EMBL" id="EFC38553.1"/>
    </source>
</evidence>
<dbReference type="Proteomes" id="UP000006671">
    <property type="component" value="Unassembled WGS sequence"/>
</dbReference>
<dbReference type="InterPro" id="IPR029069">
    <property type="entry name" value="HotDog_dom_sf"/>
</dbReference>
<dbReference type="InterPro" id="IPR050965">
    <property type="entry name" value="UPF0336/Enoyl-CoA_hydratase"/>
</dbReference>
<dbReference type="EMBL" id="GG738906">
    <property type="protein sequence ID" value="EFC38553.1"/>
    <property type="molecule type" value="Genomic_DNA"/>
</dbReference>
<feature type="compositionally biased region" description="Basic and acidic residues" evidence="1">
    <location>
        <begin position="934"/>
        <end position="944"/>
    </location>
</feature>
<dbReference type="GO" id="GO:0005852">
    <property type="term" value="C:eukaryotic translation initiation factor 3 complex"/>
    <property type="evidence" value="ECO:0007669"/>
    <property type="project" value="InterPro"/>
</dbReference>
<dbReference type="Pfam" id="PF08597">
    <property type="entry name" value="eIF3_subunit"/>
    <property type="match status" value="1"/>
</dbReference>